<feature type="transmembrane region" description="Helical" evidence="5">
    <location>
        <begin position="181"/>
        <end position="198"/>
    </location>
</feature>
<dbReference type="PANTHER" id="PTHR24421">
    <property type="entry name" value="NITRATE/NITRITE SENSOR PROTEIN NARX-RELATED"/>
    <property type="match status" value="1"/>
</dbReference>
<keyword evidence="3" id="KW-0902">Two-component regulatory system</keyword>
<dbReference type="InterPro" id="IPR003594">
    <property type="entry name" value="HATPase_dom"/>
</dbReference>
<evidence type="ECO:0000256" key="3">
    <source>
        <dbReference type="ARBA" id="ARBA00023012"/>
    </source>
</evidence>
<protein>
    <submittedName>
        <fullName evidence="8">Sensory histidine kinase UhpB</fullName>
    </submittedName>
</protein>
<keyword evidence="5" id="KW-0472">Membrane</keyword>
<evidence type="ECO:0000259" key="7">
    <source>
        <dbReference type="Pfam" id="PF04024"/>
    </source>
</evidence>
<feature type="transmembrane region" description="Helical" evidence="5">
    <location>
        <begin position="149"/>
        <end position="169"/>
    </location>
</feature>
<keyword evidence="2 8" id="KW-0418">Kinase</keyword>
<gene>
    <name evidence="8" type="ORF">NCTC11923_01157</name>
</gene>
<evidence type="ECO:0000256" key="1">
    <source>
        <dbReference type="ARBA" id="ARBA00022679"/>
    </source>
</evidence>
<dbReference type="Proteomes" id="UP000276899">
    <property type="component" value="Chromosome"/>
</dbReference>
<feature type="domain" description="Phage shock protein PspC N-terminal" evidence="7">
    <location>
        <begin position="69"/>
        <end position="119"/>
    </location>
</feature>
<evidence type="ECO:0000313" key="8">
    <source>
        <dbReference type="EMBL" id="VEG74523.1"/>
    </source>
</evidence>
<proteinExistence type="predicted"/>
<dbReference type="InterPro" id="IPR050482">
    <property type="entry name" value="Sensor_HK_TwoCompSys"/>
</dbReference>
<dbReference type="AlphaFoldDB" id="A0A3S4U205"/>
<dbReference type="SUPFAM" id="SSF55874">
    <property type="entry name" value="ATPase domain of HSP90 chaperone/DNA topoisomerase II/histidine kinase"/>
    <property type="match status" value="1"/>
</dbReference>
<evidence type="ECO:0000256" key="2">
    <source>
        <dbReference type="ARBA" id="ARBA00022777"/>
    </source>
</evidence>
<feature type="region of interest" description="Disordered" evidence="4">
    <location>
        <begin position="1"/>
        <end position="20"/>
    </location>
</feature>
<dbReference type="InterPro" id="IPR007168">
    <property type="entry name" value="Phageshock_PspC_N"/>
</dbReference>
<keyword evidence="9" id="KW-1185">Reference proteome</keyword>
<reference evidence="8 9" key="1">
    <citation type="submission" date="2018-12" db="EMBL/GenBank/DDBJ databases">
        <authorList>
            <consortium name="Pathogen Informatics"/>
        </authorList>
    </citation>
    <scope>NUCLEOTIDE SEQUENCE [LARGE SCALE GENOMIC DNA]</scope>
    <source>
        <strain evidence="8 9">NCTC11923</strain>
    </source>
</reference>
<dbReference type="STRING" id="1278298.GCA_000428685_01723"/>
<accession>A0A3S4U205</accession>
<dbReference type="InterPro" id="IPR036890">
    <property type="entry name" value="HATPase_C_sf"/>
</dbReference>
<dbReference type="KEGG" id="asla:NCTC11923_01157"/>
<evidence type="ECO:0000256" key="5">
    <source>
        <dbReference type="SAM" id="Phobius"/>
    </source>
</evidence>
<dbReference type="GO" id="GO:0016301">
    <property type="term" value="F:kinase activity"/>
    <property type="evidence" value="ECO:0007669"/>
    <property type="project" value="UniProtKB-KW"/>
</dbReference>
<feature type="transmembrane region" description="Helical" evidence="5">
    <location>
        <begin position="242"/>
        <end position="261"/>
    </location>
</feature>
<keyword evidence="5" id="KW-1133">Transmembrane helix</keyword>
<keyword evidence="1" id="KW-0808">Transferase</keyword>
<sequence>MSAAPATGAEGMPHPLEPGVPVAPVAPVPGAPWRPGPAGTVWRPPLRRPGRTLAPLPQQALASLPASWRRPRILVGVCAGLGAHLRVPVRYVRLAALVLALAGGPGLLLYLMLWVAVPSGDPWAEAWGTRPTARSRLASRPASTSPVSLRLRGLVGGAALIVAAILLAVWRAGGLRDAGSILPLLLIITGAALAWSQIDALTGPTRSVGAVLRLAGGVALVAVGILLWLASETPPGDLFTGALTGGALVVGVGLILVPLWLRTNRALAETRAAEAREAERADIAAHLHDSVLQTLTLIRKRAEEPETVARLARSQERELRAWLYTDRPEPGTSVADAFQDLAGEIEDRHGVAVEVICVGDRAPDRSTEVVVAAAREALSNAVRHGAPPVSLYMEAGSQGLEVFIRDRGPGFEVEDLARIAPDRHGVRESIIARMERHGGSARVRRLEQGTEVGLHLPIGPPED</sequence>
<dbReference type="GO" id="GO:0000160">
    <property type="term" value="P:phosphorelay signal transduction system"/>
    <property type="evidence" value="ECO:0007669"/>
    <property type="project" value="UniProtKB-KW"/>
</dbReference>
<dbReference type="PANTHER" id="PTHR24421:SF61">
    <property type="entry name" value="OXYGEN SENSOR HISTIDINE KINASE NREB"/>
    <property type="match status" value="1"/>
</dbReference>
<dbReference type="Pfam" id="PF04024">
    <property type="entry name" value="PspC"/>
    <property type="match status" value="1"/>
</dbReference>
<feature type="transmembrane region" description="Helical" evidence="5">
    <location>
        <begin position="210"/>
        <end position="230"/>
    </location>
</feature>
<dbReference type="Pfam" id="PF02518">
    <property type="entry name" value="HATPase_c"/>
    <property type="match status" value="1"/>
</dbReference>
<dbReference type="EMBL" id="LR134363">
    <property type="protein sequence ID" value="VEG74523.1"/>
    <property type="molecule type" value="Genomic_DNA"/>
</dbReference>
<name>A0A3S4U205_9ACTO</name>
<evidence type="ECO:0000259" key="6">
    <source>
        <dbReference type="Pfam" id="PF02518"/>
    </source>
</evidence>
<feature type="domain" description="Histidine kinase/HSP90-like ATPase" evidence="6">
    <location>
        <begin position="373"/>
        <end position="458"/>
    </location>
</feature>
<keyword evidence="5" id="KW-0812">Transmembrane</keyword>
<evidence type="ECO:0000313" key="9">
    <source>
        <dbReference type="Proteomes" id="UP000276899"/>
    </source>
</evidence>
<feature type="transmembrane region" description="Helical" evidence="5">
    <location>
        <begin position="94"/>
        <end position="117"/>
    </location>
</feature>
<evidence type="ECO:0000256" key="4">
    <source>
        <dbReference type="SAM" id="MobiDB-lite"/>
    </source>
</evidence>
<dbReference type="Gene3D" id="3.30.565.10">
    <property type="entry name" value="Histidine kinase-like ATPase, C-terminal domain"/>
    <property type="match status" value="1"/>
</dbReference>
<organism evidence="8 9">
    <name type="scientific">Actinomyces slackii</name>
    <dbReference type="NCBI Taxonomy" id="52774"/>
    <lineage>
        <taxon>Bacteria</taxon>
        <taxon>Bacillati</taxon>
        <taxon>Actinomycetota</taxon>
        <taxon>Actinomycetes</taxon>
        <taxon>Actinomycetales</taxon>
        <taxon>Actinomycetaceae</taxon>
        <taxon>Actinomyces</taxon>
    </lineage>
</organism>